<name>A0ABX1TRS9_9PROT</name>
<organism evidence="3 4">
    <name type="scientific">Candidatus Accumulibacter phosphatis</name>
    <dbReference type="NCBI Taxonomy" id="327160"/>
    <lineage>
        <taxon>Bacteria</taxon>
        <taxon>Pseudomonadati</taxon>
        <taxon>Pseudomonadota</taxon>
        <taxon>Betaproteobacteria</taxon>
        <taxon>Candidatus Accumulibacter</taxon>
    </lineage>
</organism>
<dbReference type="SUPFAM" id="SSF53756">
    <property type="entry name" value="UDP-Glycosyltransferase/glycogen phosphorylase"/>
    <property type="match status" value="1"/>
</dbReference>
<feature type="domain" description="Glycosyl transferase family 1" evidence="1">
    <location>
        <begin position="181"/>
        <end position="310"/>
    </location>
</feature>
<feature type="domain" description="Glycosyltransferase subfamily 4-like N-terminal" evidence="2">
    <location>
        <begin position="24"/>
        <end position="171"/>
    </location>
</feature>
<accession>A0ABX1TRS9</accession>
<reference evidence="3 4" key="1">
    <citation type="submission" date="2019-03" db="EMBL/GenBank/DDBJ databases">
        <title>Metabolic reconstructions from genomes of highly enriched 'Candidatus Accumulibacter' and 'Candidatus Competibacter' bioreactor populations.</title>
        <authorList>
            <person name="Annavajhala M.K."/>
            <person name="Welles L."/>
            <person name="Abbas B."/>
            <person name="Sorokin D."/>
            <person name="Park H."/>
            <person name="Van Loosdrecht M."/>
            <person name="Chandran K."/>
        </authorList>
    </citation>
    <scope>NUCLEOTIDE SEQUENCE [LARGE SCALE GENOMIC DNA]</scope>
    <source>
        <strain evidence="3 4">SBR_S</strain>
    </source>
</reference>
<evidence type="ECO:0000313" key="3">
    <source>
        <dbReference type="EMBL" id="NMQ26952.1"/>
    </source>
</evidence>
<gene>
    <name evidence="3" type="ORF">E4Q23_03795</name>
</gene>
<evidence type="ECO:0000259" key="1">
    <source>
        <dbReference type="Pfam" id="PF00534"/>
    </source>
</evidence>
<dbReference type="RefSeq" id="WP_169065394.1">
    <property type="nucleotide sequence ID" value="NZ_SPMY01000010.1"/>
</dbReference>
<keyword evidence="4" id="KW-1185">Reference proteome</keyword>
<dbReference type="PANTHER" id="PTHR12526">
    <property type="entry name" value="GLYCOSYLTRANSFERASE"/>
    <property type="match status" value="1"/>
</dbReference>
<proteinExistence type="predicted"/>
<dbReference type="Gene3D" id="3.40.50.2000">
    <property type="entry name" value="Glycogen Phosphorylase B"/>
    <property type="match status" value="2"/>
</dbReference>
<dbReference type="InterPro" id="IPR001296">
    <property type="entry name" value="Glyco_trans_1"/>
</dbReference>
<dbReference type="EMBL" id="SPMY01000010">
    <property type="protein sequence ID" value="NMQ26952.1"/>
    <property type="molecule type" value="Genomic_DNA"/>
</dbReference>
<dbReference type="InterPro" id="IPR028098">
    <property type="entry name" value="Glyco_trans_4-like_N"/>
</dbReference>
<dbReference type="PANTHER" id="PTHR12526:SF637">
    <property type="entry name" value="GLYCOSYLTRANSFERASE EPSF-RELATED"/>
    <property type="match status" value="1"/>
</dbReference>
<comment type="caution">
    <text evidence="3">The sequence shown here is derived from an EMBL/GenBank/DDBJ whole genome shotgun (WGS) entry which is preliminary data.</text>
</comment>
<dbReference type="CDD" id="cd03811">
    <property type="entry name" value="GT4_GT28_WabH-like"/>
    <property type="match status" value="1"/>
</dbReference>
<protein>
    <submittedName>
        <fullName evidence="3">Glycosyltransferase</fullName>
    </submittedName>
</protein>
<dbReference type="Proteomes" id="UP000749010">
    <property type="component" value="Unassembled WGS sequence"/>
</dbReference>
<dbReference type="Pfam" id="PF13439">
    <property type="entry name" value="Glyco_transf_4"/>
    <property type="match status" value="1"/>
</dbReference>
<evidence type="ECO:0000259" key="2">
    <source>
        <dbReference type="Pfam" id="PF13439"/>
    </source>
</evidence>
<sequence>MSAEPRRVLQLCHSYGAPFTDVTCQWARLFVNRGWRMTTVYLTGEADAEVVRRSGGDEVLFLGFDSGQVRGLKLAALWKLRQLQQAQGFSLAIAHRFKPIYACCLALDIPVIGVHHAYGDYRRLGRRLFAGAYTTRLALLGVSDAVRDDLRSCLPRWPAERIGTQYNHVELAALQARQQPRDEARRALDLPHHAYVFGNVGRLHPDKDQATLIRAFAGLQSADAPLLAIAGHGRLDDSLKALAAELGVADRVRFLGQVPGMDRYFRAFDSFVLSSDHEPFGMVLLEAMAAEIPVVATDCGGAREVVAAAEWRFPLGDTDTLCTRMHAVRALQEGARTDLVMAQLAHLEAHFSLAAARRQFWEQACMQTWSEHDAKL</sequence>
<evidence type="ECO:0000313" key="4">
    <source>
        <dbReference type="Proteomes" id="UP000749010"/>
    </source>
</evidence>
<dbReference type="Pfam" id="PF00534">
    <property type="entry name" value="Glycos_transf_1"/>
    <property type="match status" value="1"/>
</dbReference>